<evidence type="ECO:0000313" key="3">
    <source>
        <dbReference type="EMBL" id="RIA84301.1"/>
    </source>
</evidence>
<dbReference type="InterPro" id="IPR011009">
    <property type="entry name" value="Kinase-like_dom_sf"/>
</dbReference>
<dbReference type="Pfam" id="PF07714">
    <property type="entry name" value="PK_Tyr_Ser-Thr"/>
    <property type="match status" value="1"/>
</dbReference>
<dbReference type="GO" id="GO:0005524">
    <property type="term" value="F:ATP binding"/>
    <property type="evidence" value="ECO:0007669"/>
    <property type="project" value="InterPro"/>
</dbReference>
<protein>
    <submittedName>
        <fullName evidence="3">Kinase-like domain-containing protein</fullName>
    </submittedName>
</protein>
<reference evidence="3 4" key="1">
    <citation type="submission" date="2018-06" db="EMBL/GenBank/DDBJ databases">
        <title>Comparative genomics reveals the genomic features of Rhizophagus irregularis, R. cerebriforme, R. diaphanum and Gigaspora rosea, and their symbiotic lifestyle signature.</title>
        <authorList>
            <person name="Morin E."/>
            <person name="San Clemente H."/>
            <person name="Chen E.C.H."/>
            <person name="De La Providencia I."/>
            <person name="Hainaut M."/>
            <person name="Kuo A."/>
            <person name="Kohler A."/>
            <person name="Murat C."/>
            <person name="Tang N."/>
            <person name="Roy S."/>
            <person name="Loubradou J."/>
            <person name="Henrissat B."/>
            <person name="Grigoriev I.V."/>
            <person name="Corradi N."/>
            <person name="Roux C."/>
            <person name="Martin F.M."/>
        </authorList>
    </citation>
    <scope>NUCLEOTIDE SEQUENCE [LARGE SCALE GENOMIC DNA]</scope>
    <source>
        <strain evidence="3 4">DAOM 227022</strain>
    </source>
</reference>
<keyword evidence="3" id="KW-0808">Transferase</keyword>
<organism evidence="3 4">
    <name type="scientific">Glomus cerebriforme</name>
    <dbReference type="NCBI Taxonomy" id="658196"/>
    <lineage>
        <taxon>Eukaryota</taxon>
        <taxon>Fungi</taxon>
        <taxon>Fungi incertae sedis</taxon>
        <taxon>Mucoromycota</taxon>
        <taxon>Glomeromycotina</taxon>
        <taxon>Glomeromycetes</taxon>
        <taxon>Glomerales</taxon>
        <taxon>Glomeraceae</taxon>
        <taxon>Glomus</taxon>
    </lineage>
</organism>
<feature type="region of interest" description="Disordered" evidence="1">
    <location>
        <begin position="480"/>
        <end position="504"/>
    </location>
</feature>
<name>A0A397SN75_9GLOM</name>
<dbReference type="PROSITE" id="PS50011">
    <property type="entry name" value="PROTEIN_KINASE_DOM"/>
    <property type="match status" value="1"/>
</dbReference>
<keyword evidence="4" id="KW-1185">Reference proteome</keyword>
<dbReference type="AlphaFoldDB" id="A0A397SN75"/>
<feature type="domain" description="Protein kinase" evidence="2">
    <location>
        <begin position="134"/>
        <end position="400"/>
    </location>
</feature>
<accession>A0A397SN75</accession>
<dbReference type="OrthoDB" id="2410815at2759"/>
<keyword evidence="3" id="KW-0418">Kinase</keyword>
<gene>
    <name evidence="3" type="ORF">C1645_859375</name>
</gene>
<proteinExistence type="predicted"/>
<dbReference type="InterPro" id="IPR001245">
    <property type="entry name" value="Ser-Thr/Tyr_kinase_cat_dom"/>
</dbReference>
<dbReference type="InterPro" id="IPR051681">
    <property type="entry name" value="Ser/Thr_Kinases-Pseudokinases"/>
</dbReference>
<dbReference type="PANTHER" id="PTHR44329">
    <property type="entry name" value="SERINE/THREONINE-PROTEIN KINASE TNNI3K-RELATED"/>
    <property type="match status" value="1"/>
</dbReference>
<dbReference type="InterPro" id="IPR000719">
    <property type="entry name" value="Prot_kinase_dom"/>
</dbReference>
<sequence>MFLNKISATLIRVSALIDYNIHNTLEKQHEFRKEVILADVTLTEDEKSVALNYLNQMFDNGKINYNEGTKRICENCQEETLATLYCEHCIRNCLKATFSSWTSGNNCIDNLIQYCQMKVCAPYKIAEWIPYNKLQKIEYLTKGGCSEIYAADWIDGLYYKVDNQEQQLKRIGICEKVILKRLKNVENAKESWFEEGKSHLTISNKWDDIVKCYGLTKDPENGSYMLVLQRMNMDLRKYLQENHHKLTWKERINVMFYIVMALSRIHNENAIHRDLHSGNILQLAQSFFISDLGFCGPADKPLNSLYGNLPYIAPEVIAGKETTFASDIYSFAMLMWEISSGQPPFVNYEHNYDLALKVINGMRPKVMTGTPLEYRILMEQCWDADPSKRPNIVYIYNEFLKIKLLYHQYENNEQQINDDSSVNSIARKFSKVHIFEDLPEPRNATEAFHNNDSMQHNLSIPHKIEDITEQNNSTKIDDKNEVKGKSKRIYSDQSDDDEKKNLTDDNFKKVKLNNNEGGKIMNKKI</sequence>
<evidence type="ECO:0000259" key="2">
    <source>
        <dbReference type="PROSITE" id="PS50011"/>
    </source>
</evidence>
<dbReference type="EMBL" id="QKYT01000503">
    <property type="protein sequence ID" value="RIA84301.1"/>
    <property type="molecule type" value="Genomic_DNA"/>
</dbReference>
<evidence type="ECO:0000256" key="1">
    <source>
        <dbReference type="SAM" id="MobiDB-lite"/>
    </source>
</evidence>
<dbReference type="Gene3D" id="1.10.510.10">
    <property type="entry name" value="Transferase(Phosphotransferase) domain 1"/>
    <property type="match status" value="1"/>
</dbReference>
<dbReference type="SUPFAM" id="SSF56112">
    <property type="entry name" value="Protein kinase-like (PK-like)"/>
    <property type="match status" value="1"/>
</dbReference>
<dbReference type="Proteomes" id="UP000265703">
    <property type="component" value="Unassembled WGS sequence"/>
</dbReference>
<evidence type="ECO:0000313" key="4">
    <source>
        <dbReference type="Proteomes" id="UP000265703"/>
    </source>
</evidence>
<comment type="caution">
    <text evidence="3">The sequence shown here is derived from an EMBL/GenBank/DDBJ whole genome shotgun (WGS) entry which is preliminary data.</text>
</comment>
<dbReference type="GO" id="GO:0004674">
    <property type="term" value="F:protein serine/threonine kinase activity"/>
    <property type="evidence" value="ECO:0007669"/>
    <property type="project" value="TreeGrafter"/>
</dbReference>